<evidence type="ECO:0000313" key="2">
    <source>
        <dbReference type="Proteomes" id="UP000014601"/>
    </source>
</evidence>
<dbReference type="EMBL" id="ATJO01000169">
    <property type="protein sequence ID" value="EPI49443.1"/>
    <property type="molecule type" value="Genomic_DNA"/>
</dbReference>
<gene>
    <name evidence="1" type="ORF">HMPREF1576_01436</name>
</gene>
<dbReference type="AlphaFoldDB" id="S4GSR4"/>
<protein>
    <submittedName>
        <fullName evidence="1">Uncharacterized protein</fullName>
    </submittedName>
</protein>
<sequence>MQIQTRLTNVKSHKQISMPERTTTQVYHYARHCNIREERNTQTSR</sequence>
<comment type="caution">
    <text evidence="1">The sequence shown here is derived from an EMBL/GenBank/DDBJ whole genome shotgun (WGS) entry which is preliminary data.</text>
</comment>
<name>S4GSR4_9BIFI</name>
<feature type="non-terminal residue" evidence="1">
    <location>
        <position position="45"/>
    </location>
</feature>
<proteinExistence type="predicted"/>
<reference evidence="1 2" key="1">
    <citation type="submission" date="2013-06" db="EMBL/GenBank/DDBJ databases">
        <authorList>
            <person name="Weinstock G."/>
            <person name="Sodergren E."/>
            <person name="Lobos E.A."/>
            <person name="Fulton L."/>
            <person name="Fulton R."/>
            <person name="Courtney L."/>
            <person name="Fronick C."/>
            <person name="O'Laughlin M."/>
            <person name="Godfrey J."/>
            <person name="Wilson R.M."/>
            <person name="Miner T."/>
            <person name="Farmer C."/>
            <person name="Delehaunty K."/>
            <person name="Cordes M."/>
            <person name="Minx P."/>
            <person name="Tomlinson C."/>
            <person name="Chen J."/>
            <person name="Wollam A."/>
            <person name="Pepin K.H."/>
            <person name="Bhonagiri V."/>
            <person name="Zhang X."/>
            <person name="Warren W."/>
            <person name="Mitreva M."/>
            <person name="Mardis E.R."/>
            <person name="Wilson R.K."/>
        </authorList>
    </citation>
    <scope>NUCLEOTIDE SEQUENCE [LARGE SCALE GENOMIC DNA]</scope>
    <source>
        <strain evidence="1 2">JCP7719</strain>
    </source>
</reference>
<organism evidence="1 2">
    <name type="scientific">Gardnerella pickettii JCP7719</name>
    <dbReference type="NCBI Taxonomy" id="1261061"/>
    <lineage>
        <taxon>Bacteria</taxon>
        <taxon>Bacillati</taxon>
        <taxon>Actinomycetota</taxon>
        <taxon>Actinomycetes</taxon>
        <taxon>Bifidobacteriales</taxon>
        <taxon>Bifidobacteriaceae</taxon>
        <taxon>Gardnerella</taxon>
        <taxon>Gardnerella pickettii</taxon>
    </lineage>
</organism>
<dbReference type="Proteomes" id="UP000014601">
    <property type="component" value="Unassembled WGS sequence"/>
</dbReference>
<evidence type="ECO:0000313" key="1">
    <source>
        <dbReference type="EMBL" id="EPI49443.1"/>
    </source>
</evidence>
<dbReference type="HOGENOM" id="CLU_3209326_0_0_11"/>
<accession>S4GSR4</accession>